<organism evidence="1 2">
    <name type="scientific">Romanomermis culicivorax</name>
    <name type="common">Nematode worm</name>
    <dbReference type="NCBI Taxonomy" id="13658"/>
    <lineage>
        <taxon>Eukaryota</taxon>
        <taxon>Metazoa</taxon>
        <taxon>Ecdysozoa</taxon>
        <taxon>Nematoda</taxon>
        <taxon>Enoplea</taxon>
        <taxon>Dorylaimia</taxon>
        <taxon>Mermithida</taxon>
        <taxon>Mermithoidea</taxon>
        <taxon>Mermithidae</taxon>
        <taxon>Romanomermis</taxon>
    </lineage>
</organism>
<evidence type="ECO:0000313" key="1">
    <source>
        <dbReference type="Proteomes" id="UP000887565"/>
    </source>
</evidence>
<name>A0A915KY88_ROMCU</name>
<dbReference type="WBParaSite" id="nRc.2.0.1.t43150-RA">
    <property type="protein sequence ID" value="nRc.2.0.1.t43150-RA"/>
    <property type="gene ID" value="nRc.2.0.1.g43150"/>
</dbReference>
<accession>A0A915KY88</accession>
<reference evidence="2" key="1">
    <citation type="submission" date="2022-11" db="UniProtKB">
        <authorList>
            <consortium name="WormBaseParasite"/>
        </authorList>
    </citation>
    <scope>IDENTIFICATION</scope>
</reference>
<protein>
    <submittedName>
        <fullName evidence="2">Uncharacterized protein</fullName>
    </submittedName>
</protein>
<evidence type="ECO:0000313" key="2">
    <source>
        <dbReference type="WBParaSite" id="nRc.2.0.1.t43150-RA"/>
    </source>
</evidence>
<keyword evidence="1" id="KW-1185">Reference proteome</keyword>
<proteinExistence type="predicted"/>
<dbReference type="Proteomes" id="UP000887565">
    <property type="component" value="Unplaced"/>
</dbReference>
<dbReference type="AlphaFoldDB" id="A0A915KY88"/>
<sequence>MKSARRKKPYKVVRLTHNDFIDLKKIHADQIVIPTIDDDSEKIQWLKTKSIRITKEPLGRILLKQCHDEPYKDKLTLGAVGYLRLKCNPIKWASDACDERNLFWMRVAPKARFHENHNDPHSKLTNYEITKNLGIFSFQMHEKKHKLHYAYLRACYTSPCGTTLSCYNLPHARHLKIFHTAACGSNALIYLDRVDNLPAESNSILNLIQMHREKVKMQEKKLRCKRTP</sequence>